<organism evidence="9 10">
    <name type="scientific">Rhizomicrobium palustre</name>
    <dbReference type="NCBI Taxonomy" id="189966"/>
    <lineage>
        <taxon>Bacteria</taxon>
        <taxon>Pseudomonadati</taxon>
        <taxon>Pseudomonadota</taxon>
        <taxon>Alphaproteobacteria</taxon>
        <taxon>Micropepsales</taxon>
        <taxon>Micropepsaceae</taxon>
        <taxon>Rhizomicrobium</taxon>
    </lineage>
</organism>
<accession>A0A846N4M3</accession>
<feature type="transmembrane region" description="Helical" evidence="7">
    <location>
        <begin position="288"/>
        <end position="305"/>
    </location>
</feature>
<evidence type="ECO:0000313" key="10">
    <source>
        <dbReference type="Proteomes" id="UP000570514"/>
    </source>
</evidence>
<dbReference type="PROSITE" id="PS50850">
    <property type="entry name" value="MFS"/>
    <property type="match status" value="1"/>
</dbReference>
<evidence type="ECO:0000256" key="5">
    <source>
        <dbReference type="ARBA" id="ARBA00022989"/>
    </source>
</evidence>
<dbReference type="InterPro" id="IPR020846">
    <property type="entry name" value="MFS_dom"/>
</dbReference>
<keyword evidence="6 7" id="KW-0472">Membrane</keyword>
<evidence type="ECO:0000259" key="8">
    <source>
        <dbReference type="PROSITE" id="PS50850"/>
    </source>
</evidence>
<feature type="domain" description="Major facilitator superfamily (MFS) profile" evidence="8">
    <location>
        <begin position="1"/>
        <end position="399"/>
    </location>
</feature>
<evidence type="ECO:0000256" key="1">
    <source>
        <dbReference type="ARBA" id="ARBA00004651"/>
    </source>
</evidence>
<evidence type="ECO:0000313" key="9">
    <source>
        <dbReference type="EMBL" id="NIK90425.1"/>
    </source>
</evidence>
<feature type="transmembrane region" description="Helical" evidence="7">
    <location>
        <begin position="50"/>
        <end position="69"/>
    </location>
</feature>
<feature type="transmembrane region" description="Helical" evidence="7">
    <location>
        <begin position="223"/>
        <end position="244"/>
    </location>
</feature>
<dbReference type="Proteomes" id="UP000570514">
    <property type="component" value="Unassembled WGS sequence"/>
</dbReference>
<feature type="transmembrane region" description="Helical" evidence="7">
    <location>
        <begin position="374"/>
        <end position="396"/>
    </location>
</feature>
<dbReference type="SUPFAM" id="SSF103473">
    <property type="entry name" value="MFS general substrate transporter"/>
    <property type="match status" value="1"/>
</dbReference>
<feature type="transmembrane region" description="Helical" evidence="7">
    <location>
        <begin position="174"/>
        <end position="193"/>
    </location>
</feature>
<dbReference type="Pfam" id="PF05977">
    <property type="entry name" value="MFS_3"/>
    <property type="match status" value="1"/>
</dbReference>
<keyword evidence="10" id="KW-1185">Reference proteome</keyword>
<name>A0A846N4M3_9PROT</name>
<comment type="subcellular location">
    <subcellularLocation>
        <location evidence="1">Cell membrane</location>
        <topology evidence="1">Multi-pass membrane protein</topology>
    </subcellularLocation>
</comment>
<dbReference type="RefSeq" id="WP_167084969.1">
    <property type="nucleotide sequence ID" value="NZ_BAAADC010000001.1"/>
</dbReference>
<feature type="transmembrane region" description="Helical" evidence="7">
    <location>
        <begin position="256"/>
        <end position="276"/>
    </location>
</feature>
<keyword evidence="3" id="KW-1003">Cell membrane</keyword>
<evidence type="ECO:0000256" key="4">
    <source>
        <dbReference type="ARBA" id="ARBA00022692"/>
    </source>
</evidence>
<dbReference type="EMBL" id="JAASRM010000001">
    <property type="protein sequence ID" value="NIK90425.1"/>
    <property type="molecule type" value="Genomic_DNA"/>
</dbReference>
<dbReference type="AlphaFoldDB" id="A0A846N4M3"/>
<feature type="transmembrane region" description="Helical" evidence="7">
    <location>
        <begin position="345"/>
        <end position="368"/>
    </location>
</feature>
<keyword evidence="4 7" id="KW-0812">Transmembrane</keyword>
<comment type="caution">
    <text evidence="9">The sequence shown here is derived from an EMBL/GenBank/DDBJ whole genome shotgun (WGS) entry which is preliminary data.</text>
</comment>
<protein>
    <submittedName>
        <fullName evidence="9">MFS family permease</fullName>
    </submittedName>
</protein>
<feature type="transmembrane region" description="Helical" evidence="7">
    <location>
        <begin position="311"/>
        <end position="333"/>
    </location>
</feature>
<evidence type="ECO:0000256" key="7">
    <source>
        <dbReference type="SAM" id="Phobius"/>
    </source>
</evidence>
<evidence type="ECO:0000256" key="6">
    <source>
        <dbReference type="ARBA" id="ARBA00023136"/>
    </source>
</evidence>
<proteinExistence type="predicted"/>
<gene>
    <name evidence="9" type="ORF">FHS83_003743</name>
</gene>
<dbReference type="GO" id="GO:0005886">
    <property type="term" value="C:plasma membrane"/>
    <property type="evidence" value="ECO:0007669"/>
    <property type="project" value="UniProtKB-SubCell"/>
</dbReference>
<evidence type="ECO:0000256" key="2">
    <source>
        <dbReference type="ARBA" id="ARBA00022448"/>
    </source>
</evidence>
<sequence length="409" mass="43275">MFFTTFRSLANRNYRIWAAGALVSNIGTWMQRIAQDWLVLTELTHNNASAVGIVMSLQFVPQLLLLPWSGWAADRFDRRKFLIFTQSALGLVTLVQGLLVILGVAELWQVYVLAFLFGCAAALDLPARQAFVSDLVGEGDLVNAVGLNSTSFNAARMIGPAVAGAVIAAVGTGWVFIINAASFAVVLATLWRLKTACITKPRRSKTNGGLMEGLRYIAGRNDLITALVMAFLICTFGLNFPIFISTMSVREFHAGAGQYGVSVSIMAVGTLMGALIAASRANPSMRQLLLGAGVFGIGCIAAAVAPSYGLFAAMLVVIGLAAQTFNTSCNGLLQLTTAPEMRGRVLAIYLALALGGTPLGAPLVGWVADMWGPRWAMGVAAASGILAAAAALLYFAHLRKKAQQLLLSS</sequence>
<dbReference type="InterPro" id="IPR010290">
    <property type="entry name" value="TM_effector"/>
</dbReference>
<dbReference type="Gene3D" id="1.20.1250.20">
    <property type="entry name" value="MFS general substrate transporter like domains"/>
    <property type="match status" value="1"/>
</dbReference>
<reference evidence="9 10" key="1">
    <citation type="submission" date="2020-03" db="EMBL/GenBank/DDBJ databases">
        <title>Genomic Encyclopedia of Type Strains, Phase IV (KMG-IV): sequencing the most valuable type-strain genomes for metagenomic binning, comparative biology and taxonomic classification.</title>
        <authorList>
            <person name="Goeker M."/>
        </authorList>
    </citation>
    <scope>NUCLEOTIDE SEQUENCE [LARGE SCALE GENOMIC DNA]</scope>
    <source>
        <strain evidence="9 10">DSM 19867</strain>
    </source>
</reference>
<feature type="transmembrane region" description="Helical" evidence="7">
    <location>
        <begin position="12"/>
        <end position="30"/>
    </location>
</feature>
<dbReference type="CDD" id="cd06173">
    <property type="entry name" value="MFS_MefA_like"/>
    <property type="match status" value="1"/>
</dbReference>
<dbReference type="GO" id="GO:0022857">
    <property type="term" value="F:transmembrane transporter activity"/>
    <property type="evidence" value="ECO:0007669"/>
    <property type="project" value="InterPro"/>
</dbReference>
<evidence type="ECO:0000256" key="3">
    <source>
        <dbReference type="ARBA" id="ARBA00022475"/>
    </source>
</evidence>
<feature type="transmembrane region" description="Helical" evidence="7">
    <location>
        <begin position="81"/>
        <end position="102"/>
    </location>
</feature>
<dbReference type="InterPro" id="IPR036259">
    <property type="entry name" value="MFS_trans_sf"/>
</dbReference>
<keyword evidence="5 7" id="KW-1133">Transmembrane helix</keyword>
<dbReference type="PANTHER" id="PTHR23513:SF11">
    <property type="entry name" value="STAPHYLOFERRIN A TRANSPORTER"/>
    <property type="match status" value="1"/>
</dbReference>
<keyword evidence="2" id="KW-0813">Transport</keyword>
<dbReference type="PANTHER" id="PTHR23513">
    <property type="entry name" value="INTEGRAL MEMBRANE EFFLUX PROTEIN-RELATED"/>
    <property type="match status" value="1"/>
</dbReference>